<dbReference type="PANTHER" id="PTHR30294">
    <property type="entry name" value="MEMBRANE COMPONENT OF ABC TRANSPORTER YHHJ-RELATED"/>
    <property type="match status" value="1"/>
</dbReference>
<gene>
    <name evidence="10" type="ORF">RYX45_06590</name>
</gene>
<keyword evidence="4" id="KW-1003">Cell membrane</keyword>
<organism evidence="10 11">
    <name type="scientific">Alkalihalophilus pseudofirmus</name>
    <name type="common">Bacillus pseudofirmus</name>
    <dbReference type="NCBI Taxonomy" id="79885"/>
    <lineage>
        <taxon>Bacteria</taxon>
        <taxon>Bacillati</taxon>
        <taxon>Bacillota</taxon>
        <taxon>Bacilli</taxon>
        <taxon>Bacillales</taxon>
        <taxon>Bacillaceae</taxon>
        <taxon>Alkalihalophilus</taxon>
    </lineage>
</organism>
<evidence type="ECO:0000256" key="6">
    <source>
        <dbReference type="ARBA" id="ARBA00022989"/>
    </source>
</evidence>
<comment type="similarity">
    <text evidence="2">Belongs to the ABC-2 integral membrane protein family.</text>
</comment>
<feature type="transmembrane region" description="Helical" evidence="8">
    <location>
        <begin position="346"/>
        <end position="364"/>
    </location>
</feature>
<dbReference type="EMBL" id="JAWJAY010000001">
    <property type="protein sequence ID" value="MDV2884839.1"/>
    <property type="molecule type" value="Genomic_DNA"/>
</dbReference>
<protein>
    <submittedName>
        <fullName evidence="10">ABC transporter permease</fullName>
    </submittedName>
</protein>
<feature type="domain" description="ABC transmembrane type-2" evidence="9">
    <location>
        <begin position="142"/>
        <end position="367"/>
    </location>
</feature>
<feature type="transmembrane region" description="Helical" evidence="8">
    <location>
        <begin position="253"/>
        <end position="277"/>
    </location>
</feature>
<evidence type="ECO:0000256" key="7">
    <source>
        <dbReference type="ARBA" id="ARBA00023136"/>
    </source>
</evidence>
<dbReference type="InterPro" id="IPR047817">
    <property type="entry name" value="ABC2_TM_bact-type"/>
</dbReference>
<evidence type="ECO:0000313" key="10">
    <source>
        <dbReference type="EMBL" id="MDV2884839.1"/>
    </source>
</evidence>
<feature type="transmembrane region" description="Helical" evidence="8">
    <location>
        <begin position="284"/>
        <end position="305"/>
    </location>
</feature>
<evidence type="ECO:0000259" key="9">
    <source>
        <dbReference type="PROSITE" id="PS51012"/>
    </source>
</evidence>
<sequence>MKSVFLLQWQRFRRSPMLVLSFFVLTIIFVAFIAGFSSGDHQLTISTFADDSLTEEEKEAWITTLNESDTYEFVWVEENAAKQSVSLGEESLALKLLPDDYRIVVATEDPSRFAIETYLQKVYREELRLHQLDSSLENKEFRSDVIEYMQEPALQVKTSALGGDQSSSNQFEQVHALVGMTLFFVIYTIIYSLMNVVDEKQLGTWDRLIISPVKKWQVYLGHLAFSFVIGYLQIILIFILFIFGFGFDLGDRIGTILFVIACYTFTIVAVGILLIGLSKSSQQLNAIIPIVASGMAMLGGAYWPIEAVSNDILLTLSKGMPILYGMEALKGAALYDRGIVALAEPISFLLLIGVLCMGVGMNLIERRG</sequence>
<proteinExistence type="inferred from homology"/>
<feature type="transmembrane region" description="Helical" evidence="8">
    <location>
        <begin position="174"/>
        <end position="197"/>
    </location>
</feature>
<dbReference type="Proteomes" id="UP001285636">
    <property type="component" value="Unassembled WGS sequence"/>
</dbReference>
<evidence type="ECO:0000313" key="11">
    <source>
        <dbReference type="Proteomes" id="UP001285636"/>
    </source>
</evidence>
<dbReference type="InterPro" id="IPR051449">
    <property type="entry name" value="ABC-2_transporter_component"/>
</dbReference>
<dbReference type="GO" id="GO:0140359">
    <property type="term" value="F:ABC-type transporter activity"/>
    <property type="evidence" value="ECO:0007669"/>
    <property type="project" value="InterPro"/>
</dbReference>
<feature type="transmembrane region" description="Helical" evidence="8">
    <location>
        <begin position="218"/>
        <end position="247"/>
    </location>
</feature>
<comment type="caution">
    <text evidence="10">The sequence shown here is derived from an EMBL/GenBank/DDBJ whole genome shotgun (WGS) entry which is preliminary data.</text>
</comment>
<evidence type="ECO:0000256" key="5">
    <source>
        <dbReference type="ARBA" id="ARBA00022692"/>
    </source>
</evidence>
<keyword evidence="3" id="KW-0813">Transport</keyword>
<keyword evidence="7 8" id="KW-0472">Membrane</keyword>
<name>A0AAJ2NL02_ALKPS</name>
<reference evidence="10" key="1">
    <citation type="submission" date="2023-10" db="EMBL/GenBank/DDBJ databases">
        <title>Screening of Alkalihalophilus pseudofirmusBZ-TG-HK211 and Its Alleviation of Salt Stress on Rapeseed Growth.</title>
        <authorList>
            <person name="Zhao B."/>
            <person name="Guo T."/>
        </authorList>
    </citation>
    <scope>NUCLEOTIDE SEQUENCE</scope>
    <source>
        <strain evidence="10">BZ-TG-HK211</strain>
    </source>
</reference>
<evidence type="ECO:0000256" key="4">
    <source>
        <dbReference type="ARBA" id="ARBA00022475"/>
    </source>
</evidence>
<dbReference type="AlphaFoldDB" id="A0AAJ2NL02"/>
<evidence type="ECO:0000256" key="1">
    <source>
        <dbReference type="ARBA" id="ARBA00004651"/>
    </source>
</evidence>
<dbReference type="RefSeq" id="WP_323466283.1">
    <property type="nucleotide sequence ID" value="NZ_CP144224.1"/>
</dbReference>
<dbReference type="PANTHER" id="PTHR30294:SF38">
    <property type="entry name" value="TRANSPORT PERMEASE PROTEIN"/>
    <property type="match status" value="1"/>
</dbReference>
<keyword evidence="5 8" id="KW-0812">Transmembrane</keyword>
<dbReference type="InterPro" id="IPR013525">
    <property type="entry name" value="ABC2_TM"/>
</dbReference>
<keyword evidence="6 8" id="KW-1133">Transmembrane helix</keyword>
<dbReference type="PROSITE" id="PS51012">
    <property type="entry name" value="ABC_TM2"/>
    <property type="match status" value="1"/>
</dbReference>
<accession>A0AAJ2NL02</accession>
<evidence type="ECO:0000256" key="8">
    <source>
        <dbReference type="SAM" id="Phobius"/>
    </source>
</evidence>
<comment type="subcellular location">
    <subcellularLocation>
        <location evidence="1">Cell membrane</location>
        <topology evidence="1">Multi-pass membrane protein</topology>
    </subcellularLocation>
</comment>
<evidence type="ECO:0000256" key="3">
    <source>
        <dbReference type="ARBA" id="ARBA00022448"/>
    </source>
</evidence>
<dbReference type="GO" id="GO:0005886">
    <property type="term" value="C:plasma membrane"/>
    <property type="evidence" value="ECO:0007669"/>
    <property type="project" value="UniProtKB-SubCell"/>
</dbReference>
<dbReference type="Pfam" id="PF12698">
    <property type="entry name" value="ABC2_membrane_3"/>
    <property type="match status" value="1"/>
</dbReference>
<evidence type="ECO:0000256" key="2">
    <source>
        <dbReference type="ARBA" id="ARBA00007783"/>
    </source>
</evidence>